<keyword evidence="2" id="KW-0472">Membrane</keyword>
<evidence type="ECO:0000313" key="4">
    <source>
        <dbReference type="Proteomes" id="UP000017559"/>
    </source>
</evidence>
<feature type="compositionally biased region" description="Low complexity" evidence="1">
    <location>
        <begin position="169"/>
        <end position="181"/>
    </location>
</feature>
<dbReference type="Proteomes" id="UP000017559">
    <property type="component" value="Unassembled WGS sequence"/>
</dbReference>
<evidence type="ECO:0000256" key="2">
    <source>
        <dbReference type="SAM" id="Phobius"/>
    </source>
</evidence>
<keyword evidence="2" id="KW-1133">Transmembrane helix</keyword>
<comment type="caution">
    <text evidence="3">The sequence shown here is derived from an EMBL/GenBank/DDBJ whole genome shotgun (WGS) entry which is preliminary data.</text>
</comment>
<name>V2X6Z5_MONRO</name>
<dbReference type="HOGENOM" id="CLU_056404_0_0_1"/>
<feature type="compositionally biased region" description="Low complexity" evidence="1">
    <location>
        <begin position="188"/>
        <end position="253"/>
    </location>
</feature>
<feature type="region of interest" description="Disordered" evidence="1">
    <location>
        <begin position="157"/>
        <end position="263"/>
    </location>
</feature>
<sequence length="417" mass="44316">MAANGIDGCADGDLNWYINTIGETPCRTLERLRQVCNPPYRIPKLNSNLPPTTCNDQNVGCCCNSIAFSLTMFCLTCQTGAGSSRIGYDAPAGTYAKYINSCSPTYQKALPDDIQSSVCSANIKLYDGFYNRVFWSDGSWFYRWSSDFLSGEDKAIKACPAPSPPPPTSTSTSSSETANTNTPPPPTTSEEQTPPTATTTKSEESPSTPTVTVTESQRPNSSAVTSQVSQSSFSASDVGAPTSVTSSGIPSSSRDNTQQQQQPSRGLSMGALAGVIVGVIVLLFLVILLAWCIRRTLKERRPTPVRSTEGLTPYEYETAERVSGARTVTSVLTDTSGSQSSQSQLPLVSRKGQQFYSTSSSSPASLPVPPSSSTTSGRIANDTHEDAGPVPHALNRSPSGRLPPDYGRLPPAYGDGQ</sequence>
<organism evidence="3 4">
    <name type="scientific">Moniliophthora roreri (strain MCA 2997)</name>
    <name type="common">Cocoa frosty pod rot fungus</name>
    <name type="synonym">Crinipellis roreri</name>
    <dbReference type="NCBI Taxonomy" id="1381753"/>
    <lineage>
        <taxon>Eukaryota</taxon>
        <taxon>Fungi</taxon>
        <taxon>Dikarya</taxon>
        <taxon>Basidiomycota</taxon>
        <taxon>Agaricomycotina</taxon>
        <taxon>Agaricomycetes</taxon>
        <taxon>Agaricomycetidae</taxon>
        <taxon>Agaricales</taxon>
        <taxon>Marasmiineae</taxon>
        <taxon>Marasmiaceae</taxon>
        <taxon>Moniliophthora</taxon>
    </lineage>
</organism>
<dbReference type="EMBL" id="AWSO01000680">
    <property type="protein sequence ID" value="ESK88225.1"/>
    <property type="molecule type" value="Genomic_DNA"/>
</dbReference>
<accession>V2X6Z5</accession>
<gene>
    <name evidence="3" type="ORF">Moror_5495</name>
</gene>
<dbReference type="KEGG" id="mrr:Moror_5495"/>
<proteinExistence type="predicted"/>
<feature type="region of interest" description="Disordered" evidence="1">
    <location>
        <begin position="331"/>
        <end position="417"/>
    </location>
</feature>
<dbReference type="OrthoDB" id="2757214at2759"/>
<feature type="compositionally biased region" description="Low complexity" evidence="1">
    <location>
        <begin position="357"/>
        <end position="376"/>
    </location>
</feature>
<feature type="compositionally biased region" description="Polar residues" evidence="1">
    <location>
        <begin position="254"/>
        <end position="263"/>
    </location>
</feature>
<dbReference type="AlphaFoldDB" id="V2X6Z5"/>
<feature type="transmembrane region" description="Helical" evidence="2">
    <location>
        <begin position="267"/>
        <end position="293"/>
    </location>
</feature>
<keyword evidence="2" id="KW-0812">Transmembrane</keyword>
<evidence type="ECO:0000313" key="3">
    <source>
        <dbReference type="EMBL" id="ESK88225.1"/>
    </source>
</evidence>
<protein>
    <submittedName>
        <fullName evidence="3">Uncharacterized protein</fullName>
    </submittedName>
</protein>
<keyword evidence="4" id="KW-1185">Reference proteome</keyword>
<reference evidence="3 4" key="1">
    <citation type="journal article" date="2014" name="BMC Genomics">
        <title>Genome and secretome analysis of the hemibiotrophic fungal pathogen, Moniliophthora roreri, which causes frosty pod rot disease of cacao: mechanisms of the biotrophic and necrotrophic phases.</title>
        <authorList>
            <person name="Meinhardt L.W."/>
            <person name="Costa G.G.L."/>
            <person name="Thomazella D.P.T."/>
            <person name="Teixeira P.J.P.L."/>
            <person name="Carazzolle M.F."/>
            <person name="Schuster S.C."/>
            <person name="Carlson J.E."/>
            <person name="Guiltinan M.J."/>
            <person name="Mieczkowski P."/>
            <person name="Farmer A."/>
            <person name="Ramaraj T."/>
            <person name="Crozier J."/>
            <person name="Davis R.E."/>
            <person name="Shao J."/>
            <person name="Melnick R.L."/>
            <person name="Pereira G.A.G."/>
            <person name="Bailey B.A."/>
        </authorList>
    </citation>
    <scope>NUCLEOTIDE SEQUENCE [LARGE SCALE GENOMIC DNA]</scope>
    <source>
        <strain evidence="3 4">MCA 2997</strain>
    </source>
</reference>
<evidence type="ECO:0000256" key="1">
    <source>
        <dbReference type="SAM" id="MobiDB-lite"/>
    </source>
</evidence>